<evidence type="ECO:0000256" key="1">
    <source>
        <dbReference type="SAM" id="MobiDB-lite"/>
    </source>
</evidence>
<sequence>MSSGLTADPVGTEPGNGWVRPSRPEAVSLPMSSPAYKAVMR</sequence>
<protein>
    <submittedName>
        <fullName evidence="2">Uncharacterized protein</fullName>
    </submittedName>
</protein>
<accession>A0A1I3SWA6</accession>
<feature type="region of interest" description="Disordered" evidence="1">
    <location>
        <begin position="1"/>
        <end position="25"/>
    </location>
</feature>
<proteinExistence type="predicted"/>
<name>A0A1I3SWA6_9ACTN</name>
<gene>
    <name evidence="2" type="ORF">SAMN05216275_110176</name>
</gene>
<keyword evidence="3" id="KW-1185">Reference proteome</keyword>
<organism evidence="2 3">
    <name type="scientific">Streptosporangium canum</name>
    <dbReference type="NCBI Taxonomy" id="324952"/>
    <lineage>
        <taxon>Bacteria</taxon>
        <taxon>Bacillati</taxon>
        <taxon>Actinomycetota</taxon>
        <taxon>Actinomycetes</taxon>
        <taxon>Streptosporangiales</taxon>
        <taxon>Streptosporangiaceae</taxon>
        <taxon>Streptosporangium</taxon>
    </lineage>
</organism>
<dbReference type="AlphaFoldDB" id="A0A1I3SWA6"/>
<reference evidence="3" key="1">
    <citation type="submission" date="2016-10" db="EMBL/GenBank/DDBJ databases">
        <authorList>
            <person name="Varghese N."/>
            <person name="Submissions S."/>
        </authorList>
    </citation>
    <scope>NUCLEOTIDE SEQUENCE [LARGE SCALE GENOMIC DNA]</scope>
    <source>
        <strain evidence="3">CGMCC 4.2126</strain>
    </source>
</reference>
<evidence type="ECO:0000313" key="3">
    <source>
        <dbReference type="Proteomes" id="UP000199111"/>
    </source>
</evidence>
<dbReference type="Proteomes" id="UP000199111">
    <property type="component" value="Unassembled WGS sequence"/>
</dbReference>
<evidence type="ECO:0000313" key="2">
    <source>
        <dbReference type="EMBL" id="SFJ61756.1"/>
    </source>
</evidence>
<dbReference type="EMBL" id="FOQY01000010">
    <property type="protein sequence ID" value="SFJ61756.1"/>
    <property type="molecule type" value="Genomic_DNA"/>
</dbReference>